<dbReference type="InterPro" id="IPR010359">
    <property type="entry name" value="IrrE_HExxH"/>
</dbReference>
<protein>
    <submittedName>
        <fullName evidence="2">ImmA/IrrE family metallo-endopeptidase</fullName>
    </submittedName>
</protein>
<dbReference type="Proteomes" id="UP000629098">
    <property type="component" value="Unassembled WGS sequence"/>
</dbReference>
<evidence type="ECO:0000313" key="2">
    <source>
        <dbReference type="EMBL" id="MBD2770892.1"/>
    </source>
</evidence>
<sequence>MRKLCTIERGSNFATSPNQRRCYHDTDSNQNDNTIAKLVRDEILKTRQIINIEGLLEFCWNHGIPVVHFDGFPTTQEVHKFDGMVAFVAQRPVIVISINRCSPARLLFILAHELGHIIKGHVNNYAIVDEEIDPESIDVEEIEANEFASELLLCRDIEYYTQGASTGEQLVAIAQQFSDSKADTYT</sequence>
<proteinExistence type="predicted"/>
<organism evidence="2 3">
    <name type="scientific">Iningainema tapete BLCC-T55</name>
    <dbReference type="NCBI Taxonomy" id="2748662"/>
    <lineage>
        <taxon>Bacteria</taxon>
        <taxon>Bacillati</taxon>
        <taxon>Cyanobacteriota</taxon>
        <taxon>Cyanophyceae</taxon>
        <taxon>Nostocales</taxon>
        <taxon>Scytonemataceae</taxon>
        <taxon>Iningainema tapete</taxon>
    </lineage>
</organism>
<comment type="caution">
    <text evidence="2">The sequence shown here is derived from an EMBL/GenBank/DDBJ whole genome shotgun (WGS) entry which is preliminary data.</text>
</comment>
<dbReference type="Gene3D" id="1.10.10.2910">
    <property type="match status" value="1"/>
</dbReference>
<keyword evidence="3" id="KW-1185">Reference proteome</keyword>
<evidence type="ECO:0000313" key="3">
    <source>
        <dbReference type="Proteomes" id="UP000629098"/>
    </source>
</evidence>
<gene>
    <name evidence="2" type="ORF">ICL16_01825</name>
</gene>
<dbReference type="AlphaFoldDB" id="A0A8J6XE81"/>
<name>A0A8J6XE81_9CYAN</name>
<dbReference type="EMBL" id="JACXAE010000009">
    <property type="protein sequence ID" value="MBD2770892.1"/>
    <property type="molecule type" value="Genomic_DNA"/>
</dbReference>
<dbReference type="PANTHER" id="PTHR43236">
    <property type="entry name" value="ANTITOXIN HIGA1"/>
    <property type="match status" value="1"/>
</dbReference>
<accession>A0A8J6XE81</accession>
<reference evidence="2" key="1">
    <citation type="submission" date="2020-09" db="EMBL/GenBank/DDBJ databases">
        <title>Iningainema tapete sp. nov. (Scytonemataceae, Cyanobacteria) from greenhouses in central Florida (USA) produces two types of nodularin with biosynthetic potential for microcystin-LR and anabaenopeptins.</title>
        <authorList>
            <person name="Berthold D.E."/>
            <person name="Lefler F.W."/>
            <person name="Huang I.-S."/>
            <person name="Abdulla H."/>
            <person name="Zimba P.V."/>
            <person name="Laughinghouse H.D. IV."/>
        </authorList>
    </citation>
    <scope>NUCLEOTIDE SEQUENCE</scope>
    <source>
        <strain evidence="2">BLCCT55</strain>
    </source>
</reference>
<dbReference type="InterPro" id="IPR052345">
    <property type="entry name" value="Rad_response_metalloprotease"/>
</dbReference>
<dbReference type="PANTHER" id="PTHR43236:SF1">
    <property type="entry name" value="BLL7220 PROTEIN"/>
    <property type="match status" value="1"/>
</dbReference>
<evidence type="ECO:0000259" key="1">
    <source>
        <dbReference type="Pfam" id="PF06114"/>
    </source>
</evidence>
<dbReference type="Pfam" id="PF06114">
    <property type="entry name" value="Peptidase_M78"/>
    <property type="match status" value="1"/>
</dbReference>
<feature type="domain" description="IrrE N-terminal-like" evidence="1">
    <location>
        <begin position="62"/>
        <end position="156"/>
    </location>
</feature>